<reference evidence="5" key="1">
    <citation type="journal article" date="2019" name="Int. J. Syst. Evol. Microbiol.">
        <title>The Global Catalogue of Microorganisms (GCM) 10K type strain sequencing project: providing services to taxonomists for standard genome sequencing and annotation.</title>
        <authorList>
            <consortium name="The Broad Institute Genomics Platform"/>
            <consortium name="The Broad Institute Genome Sequencing Center for Infectious Disease"/>
            <person name="Wu L."/>
            <person name="Ma J."/>
        </authorList>
    </citation>
    <scope>NUCLEOTIDE SEQUENCE [LARGE SCALE GENOMIC DNA]</scope>
    <source>
        <strain evidence="5">CGMCC 1.10131</strain>
    </source>
</reference>
<feature type="chain" id="PRO_5045043160" evidence="3">
    <location>
        <begin position="20"/>
        <end position="416"/>
    </location>
</feature>
<evidence type="ECO:0000313" key="5">
    <source>
        <dbReference type="Proteomes" id="UP000651977"/>
    </source>
</evidence>
<dbReference type="InterPro" id="IPR020010">
    <property type="entry name" value="CHP03503"/>
</dbReference>
<keyword evidence="2" id="KW-1133">Transmembrane helix</keyword>
<proteinExistence type="predicted"/>
<accession>A0ABQ1I3X0</accession>
<feature type="transmembrane region" description="Helical" evidence="2">
    <location>
        <begin position="354"/>
        <end position="378"/>
    </location>
</feature>
<keyword evidence="2" id="KW-0472">Membrane</keyword>
<name>A0ABQ1I3X0_9ALTE</name>
<evidence type="ECO:0000313" key="4">
    <source>
        <dbReference type="EMBL" id="GGB09178.1"/>
    </source>
</evidence>
<feature type="region of interest" description="Disordered" evidence="1">
    <location>
        <begin position="395"/>
        <end position="416"/>
    </location>
</feature>
<keyword evidence="2" id="KW-0812">Transmembrane</keyword>
<dbReference type="EMBL" id="BMDY01000013">
    <property type="protein sequence ID" value="GGB09178.1"/>
    <property type="molecule type" value="Genomic_DNA"/>
</dbReference>
<dbReference type="Proteomes" id="UP000651977">
    <property type="component" value="Unassembled WGS sequence"/>
</dbReference>
<evidence type="ECO:0000256" key="3">
    <source>
        <dbReference type="SAM" id="SignalP"/>
    </source>
</evidence>
<keyword evidence="3" id="KW-0732">Signal</keyword>
<evidence type="ECO:0000256" key="1">
    <source>
        <dbReference type="SAM" id="MobiDB-lite"/>
    </source>
</evidence>
<organism evidence="4 5">
    <name type="scientific">Agarivorans gilvus</name>
    <dbReference type="NCBI Taxonomy" id="680279"/>
    <lineage>
        <taxon>Bacteria</taxon>
        <taxon>Pseudomonadati</taxon>
        <taxon>Pseudomonadota</taxon>
        <taxon>Gammaproteobacteria</taxon>
        <taxon>Alteromonadales</taxon>
        <taxon>Alteromonadaceae</taxon>
        <taxon>Agarivorans</taxon>
    </lineage>
</organism>
<keyword evidence="5" id="KW-1185">Reference proteome</keyword>
<sequence length="416" mass="47212">MIRKWLCLLLLTVGLPLQATTIFENRDIPLIDNRFRLDESIDKATFLLYRSEGAPAAILVRPDGSKIYAWDVPANVSWLETDELDIVTIEKPMRGPWQAVAENKGRNRIRVLSDIEMEVDTIPYQLYQGERLRITASLTSKGERIDLEVMLREALMNVAMLHEQLQDDQSIEMRRDSLGKFYDDGKNYDEYANDGVFTTHVQLDIKPGKYEMVVSTLNQIFTRAQRTPVLVYPNPVSIEVMSPKDQQREAQMALLIDTDEIKPESVVISGKVYNNVGWEEAFQVYGEGEEFSVNLPTPAEQGRYRVMGTLLATTIQNREIVIDLPEEDFVILPPPPPPQPVVEVVVVEEPATPWWLIILLSVLGLLLLVGLVFGFIWWRKRKAYAAALKEAKAAASEIKTAEPKMDDADSLQMPPE</sequence>
<dbReference type="NCBIfam" id="TIGR03503">
    <property type="entry name" value="TIGR03503 family protein"/>
    <property type="match status" value="1"/>
</dbReference>
<evidence type="ECO:0000256" key="2">
    <source>
        <dbReference type="SAM" id="Phobius"/>
    </source>
</evidence>
<dbReference type="RefSeq" id="WP_055734679.1">
    <property type="nucleotide sequence ID" value="NZ_BMDY01000013.1"/>
</dbReference>
<protein>
    <submittedName>
        <fullName evidence="4">TIGR03503 family protein</fullName>
    </submittedName>
</protein>
<feature type="signal peptide" evidence="3">
    <location>
        <begin position="1"/>
        <end position="19"/>
    </location>
</feature>
<comment type="caution">
    <text evidence="4">The sequence shown here is derived from an EMBL/GenBank/DDBJ whole genome shotgun (WGS) entry which is preliminary data.</text>
</comment>
<gene>
    <name evidence="4" type="ORF">GCM10007414_23200</name>
</gene>